<dbReference type="GO" id="GO:0004252">
    <property type="term" value="F:serine-type endopeptidase activity"/>
    <property type="evidence" value="ECO:0007669"/>
    <property type="project" value="InterPro"/>
</dbReference>
<sequence>MSGALRRLRYDLAKQPWSLRYIFEKATQQTIPFGLTEAFGEDGRKEEEIPAMELMRRINEQVLDTPLCSRMLFRGEAMAPALSCAPRFASAASARTQAMNMLVVRPLRHEETMPGTYDRVGRRWFFPRPARVGDVVAFVHPDTASRPAEQQVVLVRRVAALEGDVLVSGDEATPPETSETATYEIPPGRAWVTADNPAMDLSRAPDSRAFGPIQIAHIVGRVIYYVRSATDHGPVANHPASADDDASVLATEVRPESLAEDLFAETRADAKEAPEAPPTPP</sequence>
<evidence type="ECO:0000313" key="2">
    <source>
        <dbReference type="EMBL" id="CAD8433478.1"/>
    </source>
</evidence>
<feature type="region of interest" description="Disordered" evidence="1">
    <location>
        <begin position="235"/>
        <end position="281"/>
    </location>
</feature>
<proteinExistence type="predicted"/>
<reference evidence="2" key="1">
    <citation type="submission" date="2021-01" db="EMBL/GenBank/DDBJ databases">
        <authorList>
            <person name="Corre E."/>
            <person name="Pelletier E."/>
            <person name="Niang G."/>
            <person name="Scheremetjew M."/>
            <person name="Finn R."/>
            <person name="Kale V."/>
            <person name="Holt S."/>
            <person name="Cochrane G."/>
            <person name="Meng A."/>
            <person name="Brown T."/>
            <person name="Cohen L."/>
        </authorList>
    </citation>
    <scope>NUCLEOTIDE SEQUENCE</scope>
    <source>
        <strain evidence="2">CCAC1681</strain>
    </source>
</reference>
<dbReference type="Gene3D" id="2.10.109.10">
    <property type="entry name" value="Umud Fragment, subunit A"/>
    <property type="match status" value="1"/>
</dbReference>
<dbReference type="GO" id="GO:0006465">
    <property type="term" value="P:signal peptide processing"/>
    <property type="evidence" value="ECO:0007669"/>
    <property type="project" value="InterPro"/>
</dbReference>
<name>A0A7S0CU63_MICPS</name>
<dbReference type="InterPro" id="IPR036286">
    <property type="entry name" value="LexA/Signal_pep-like_sf"/>
</dbReference>
<dbReference type="PANTHER" id="PTHR47040">
    <property type="entry name" value="OSJNBA0068L06.9 PROTEIN"/>
    <property type="match status" value="1"/>
</dbReference>
<evidence type="ECO:0000256" key="1">
    <source>
        <dbReference type="SAM" id="MobiDB-lite"/>
    </source>
</evidence>
<gene>
    <name evidence="2" type="ORF">MSP1401_LOCUS2561</name>
</gene>
<dbReference type="EMBL" id="HBEN01003149">
    <property type="protein sequence ID" value="CAD8433478.1"/>
    <property type="molecule type" value="Transcribed_RNA"/>
</dbReference>
<accession>A0A7S0CU63</accession>
<protein>
    <recommendedName>
        <fullName evidence="3">Mitochondrial inner membrane protease subunit 2</fullName>
    </recommendedName>
</protein>
<dbReference type="InterPro" id="IPR019533">
    <property type="entry name" value="Peptidase_S26"/>
</dbReference>
<dbReference type="CDD" id="cd06530">
    <property type="entry name" value="S26_SPase_I"/>
    <property type="match status" value="1"/>
</dbReference>
<evidence type="ECO:0008006" key="3">
    <source>
        <dbReference type="Google" id="ProtNLM"/>
    </source>
</evidence>
<dbReference type="SUPFAM" id="SSF51306">
    <property type="entry name" value="LexA/Signal peptidase"/>
    <property type="match status" value="1"/>
</dbReference>
<feature type="compositionally biased region" description="Basic and acidic residues" evidence="1">
    <location>
        <begin position="264"/>
        <end position="274"/>
    </location>
</feature>
<dbReference type="AlphaFoldDB" id="A0A7S0CU63"/>
<dbReference type="PANTHER" id="PTHR47040:SF1">
    <property type="entry name" value="MITOCHONDRIAL ATP-INDEPENDENT INNER MEMBRANE PROTEASE SUBUNIT 2"/>
    <property type="match status" value="1"/>
</dbReference>
<organism evidence="2">
    <name type="scientific">Micromonas pusilla</name>
    <name type="common">Picoplanktonic green alga</name>
    <name type="synonym">Chromulina pusilla</name>
    <dbReference type="NCBI Taxonomy" id="38833"/>
    <lineage>
        <taxon>Eukaryota</taxon>
        <taxon>Viridiplantae</taxon>
        <taxon>Chlorophyta</taxon>
        <taxon>Mamiellophyceae</taxon>
        <taxon>Mamiellales</taxon>
        <taxon>Mamiellaceae</taxon>
        <taxon>Micromonas</taxon>
    </lineage>
</organism>
<dbReference type="InterPro" id="IPR053307">
    <property type="entry name" value="Mitochondrial_IM_protease"/>
</dbReference>